<evidence type="ECO:0000256" key="1">
    <source>
        <dbReference type="SAM" id="MobiDB-lite"/>
    </source>
</evidence>
<keyword evidence="3" id="KW-1185">Reference proteome</keyword>
<name>A0A8T0S3W7_PANVG</name>
<organism evidence="2 3">
    <name type="scientific">Panicum virgatum</name>
    <name type="common">Blackwell switchgrass</name>
    <dbReference type="NCBI Taxonomy" id="38727"/>
    <lineage>
        <taxon>Eukaryota</taxon>
        <taxon>Viridiplantae</taxon>
        <taxon>Streptophyta</taxon>
        <taxon>Embryophyta</taxon>
        <taxon>Tracheophyta</taxon>
        <taxon>Spermatophyta</taxon>
        <taxon>Magnoliopsida</taxon>
        <taxon>Liliopsida</taxon>
        <taxon>Poales</taxon>
        <taxon>Poaceae</taxon>
        <taxon>PACMAD clade</taxon>
        <taxon>Panicoideae</taxon>
        <taxon>Panicodae</taxon>
        <taxon>Paniceae</taxon>
        <taxon>Panicinae</taxon>
        <taxon>Panicum</taxon>
        <taxon>Panicum sect. Hiantes</taxon>
    </lineage>
</organism>
<proteinExistence type="predicted"/>
<comment type="caution">
    <text evidence="2">The sequence shown here is derived from an EMBL/GenBank/DDBJ whole genome shotgun (WGS) entry which is preliminary data.</text>
</comment>
<reference evidence="2" key="1">
    <citation type="submission" date="2020-05" db="EMBL/GenBank/DDBJ databases">
        <title>WGS assembly of Panicum virgatum.</title>
        <authorList>
            <person name="Lovell J.T."/>
            <person name="Jenkins J."/>
            <person name="Shu S."/>
            <person name="Juenger T.E."/>
            <person name="Schmutz J."/>
        </authorList>
    </citation>
    <scope>NUCLEOTIDE SEQUENCE</scope>
    <source>
        <strain evidence="2">AP13</strain>
    </source>
</reference>
<feature type="compositionally biased region" description="Basic and acidic residues" evidence="1">
    <location>
        <begin position="45"/>
        <end position="66"/>
    </location>
</feature>
<protein>
    <submittedName>
        <fullName evidence="2">Uncharacterized protein</fullName>
    </submittedName>
</protein>
<dbReference type="EMBL" id="CM029046">
    <property type="protein sequence ID" value="KAG2591466.1"/>
    <property type="molecule type" value="Genomic_DNA"/>
</dbReference>
<accession>A0A8T0S3W7</accession>
<evidence type="ECO:0000313" key="3">
    <source>
        <dbReference type="Proteomes" id="UP000823388"/>
    </source>
</evidence>
<dbReference type="Proteomes" id="UP000823388">
    <property type="component" value="Chromosome 5N"/>
</dbReference>
<gene>
    <name evidence="2" type="ORF">PVAP13_5NG484730</name>
</gene>
<evidence type="ECO:0000313" key="2">
    <source>
        <dbReference type="EMBL" id="KAG2591466.1"/>
    </source>
</evidence>
<dbReference type="AlphaFoldDB" id="A0A8T0S3W7"/>
<feature type="region of interest" description="Disordered" evidence="1">
    <location>
        <begin position="45"/>
        <end position="90"/>
    </location>
</feature>
<sequence>MLLGPVELHQHPPASRHDRVPRRAALLLGGWGELSRRLCLREGFSEQDAREQEGARERGREGDGRHGWSAQGAPRRPLLPSRRDRGGIGRAVPRTGLRIRCPGLQLKEVVCSLGFHIEQLATLHLNV</sequence>